<evidence type="ECO:0000256" key="5">
    <source>
        <dbReference type="ARBA" id="ARBA00022723"/>
    </source>
</evidence>
<evidence type="ECO:0000256" key="12">
    <source>
        <dbReference type="RuleBase" id="RU361211"/>
    </source>
</evidence>
<feature type="active site" description="Proton donor/acceptor" evidence="11">
    <location>
        <position position="304"/>
    </location>
</feature>
<keyword evidence="7" id="KW-0862">Zinc</keyword>
<proteinExistence type="inferred from homology"/>
<dbReference type="EC" id="2.3.1.48" evidence="3 12"/>
<dbReference type="Proteomes" id="UP000324800">
    <property type="component" value="Unassembled WGS sequence"/>
</dbReference>
<keyword evidence="4" id="KW-0808">Transferase</keyword>
<protein>
    <recommendedName>
        <fullName evidence="3 12">Histone acetyltransferase</fullName>
        <ecNumber evidence="3 12">2.3.1.48</ecNumber>
    </recommendedName>
</protein>
<evidence type="ECO:0000256" key="8">
    <source>
        <dbReference type="ARBA" id="ARBA00022853"/>
    </source>
</evidence>
<dbReference type="PANTHER" id="PTHR10615">
    <property type="entry name" value="HISTONE ACETYLTRANSFERASE"/>
    <property type="match status" value="1"/>
</dbReference>
<feature type="compositionally biased region" description="Low complexity" evidence="13">
    <location>
        <begin position="241"/>
        <end position="253"/>
    </location>
</feature>
<feature type="region of interest" description="Disordered" evidence="13">
    <location>
        <begin position="541"/>
        <end position="577"/>
    </location>
</feature>
<evidence type="ECO:0000256" key="1">
    <source>
        <dbReference type="ARBA" id="ARBA00004123"/>
    </source>
</evidence>
<comment type="subcellular location">
    <subcellularLocation>
        <location evidence="1 12">Nucleus</location>
    </subcellularLocation>
</comment>
<evidence type="ECO:0000256" key="11">
    <source>
        <dbReference type="PIRSR" id="PIRSR602717-51"/>
    </source>
</evidence>
<keyword evidence="10 12" id="KW-0539">Nucleus</keyword>
<dbReference type="Gene3D" id="1.10.10.10">
    <property type="entry name" value="Winged helix-like DNA-binding domain superfamily/Winged helix DNA-binding domain"/>
    <property type="match status" value="1"/>
</dbReference>
<feature type="non-terminal residue" evidence="15">
    <location>
        <position position="1"/>
    </location>
</feature>
<dbReference type="Gene3D" id="3.40.630.30">
    <property type="match status" value="1"/>
</dbReference>
<comment type="caution">
    <text evidence="15">The sequence shown here is derived from an EMBL/GenBank/DDBJ whole genome shotgun (WGS) entry which is preliminary data.</text>
</comment>
<evidence type="ECO:0000256" key="4">
    <source>
        <dbReference type="ARBA" id="ARBA00022679"/>
    </source>
</evidence>
<evidence type="ECO:0000256" key="7">
    <source>
        <dbReference type="ARBA" id="ARBA00022833"/>
    </source>
</evidence>
<keyword evidence="8" id="KW-0156">Chromatin regulator</keyword>
<dbReference type="SUPFAM" id="SSF55729">
    <property type="entry name" value="Acyl-CoA N-acyltransferases (Nat)"/>
    <property type="match status" value="1"/>
</dbReference>
<dbReference type="GO" id="GO:0003712">
    <property type="term" value="F:transcription coregulator activity"/>
    <property type="evidence" value="ECO:0007669"/>
    <property type="project" value="TreeGrafter"/>
</dbReference>
<evidence type="ECO:0000313" key="16">
    <source>
        <dbReference type="Proteomes" id="UP000324800"/>
    </source>
</evidence>
<dbReference type="GO" id="GO:0006357">
    <property type="term" value="P:regulation of transcription by RNA polymerase II"/>
    <property type="evidence" value="ECO:0007669"/>
    <property type="project" value="TreeGrafter"/>
</dbReference>
<dbReference type="InterPro" id="IPR002717">
    <property type="entry name" value="HAT_MYST-type"/>
</dbReference>
<dbReference type="GO" id="GO:0004402">
    <property type="term" value="F:histone acetyltransferase activity"/>
    <property type="evidence" value="ECO:0007669"/>
    <property type="project" value="InterPro"/>
</dbReference>
<dbReference type="OrthoDB" id="787137at2759"/>
<gene>
    <name evidence="15" type="ORF">EZS28_039294</name>
</gene>
<evidence type="ECO:0000313" key="15">
    <source>
        <dbReference type="EMBL" id="KAA6365179.1"/>
    </source>
</evidence>
<dbReference type="Gene3D" id="3.30.60.60">
    <property type="entry name" value="N-acetyl transferase-like"/>
    <property type="match status" value="1"/>
</dbReference>
<evidence type="ECO:0000259" key="14">
    <source>
        <dbReference type="PROSITE" id="PS51726"/>
    </source>
</evidence>
<feature type="compositionally biased region" description="Acidic residues" evidence="13">
    <location>
        <begin position="567"/>
        <end position="577"/>
    </location>
</feature>
<evidence type="ECO:0000256" key="3">
    <source>
        <dbReference type="ARBA" id="ARBA00013184"/>
    </source>
</evidence>
<comment type="catalytic activity">
    <reaction evidence="12">
        <text>L-lysyl-[protein] + acetyl-CoA = N(6)-acetyl-L-lysyl-[protein] + CoA + H(+)</text>
        <dbReference type="Rhea" id="RHEA:45948"/>
        <dbReference type="Rhea" id="RHEA-COMP:9752"/>
        <dbReference type="Rhea" id="RHEA-COMP:10731"/>
        <dbReference type="ChEBI" id="CHEBI:15378"/>
        <dbReference type="ChEBI" id="CHEBI:29969"/>
        <dbReference type="ChEBI" id="CHEBI:57287"/>
        <dbReference type="ChEBI" id="CHEBI:57288"/>
        <dbReference type="ChEBI" id="CHEBI:61930"/>
        <dbReference type="EC" id="2.3.1.48"/>
    </reaction>
</comment>
<dbReference type="PROSITE" id="PS51726">
    <property type="entry name" value="MYST_HAT"/>
    <property type="match status" value="1"/>
</dbReference>
<dbReference type="Pfam" id="PF17772">
    <property type="entry name" value="zf-MYST"/>
    <property type="match status" value="1"/>
</dbReference>
<feature type="compositionally biased region" description="Basic and acidic residues" evidence="13">
    <location>
        <begin position="541"/>
        <end position="566"/>
    </location>
</feature>
<feature type="domain" description="MYST-type HAT" evidence="14">
    <location>
        <begin position="95"/>
        <end position="519"/>
    </location>
</feature>
<comment type="similarity">
    <text evidence="2 12">Belongs to the MYST (SAS/MOZ) family.</text>
</comment>
<feature type="region of interest" description="Disordered" evidence="13">
    <location>
        <begin position="232"/>
        <end position="257"/>
    </location>
</feature>
<evidence type="ECO:0000256" key="6">
    <source>
        <dbReference type="ARBA" id="ARBA00022771"/>
    </source>
</evidence>
<evidence type="ECO:0000256" key="10">
    <source>
        <dbReference type="ARBA" id="ARBA00023242"/>
    </source>
</evidence>
<dbReference type="InterPro" id="IPR036388">
    <property type="entry name" value="WH-like_DNA-bd_sf"/>
</dbReference>
<dbReference type="GO" id="GO:0000785">
    <property type="term" value="C:chromatin"/>
    <property type="evidence" value="ECO:0007669"/>
    <property type="project" value="TreeGrafter"/>
</dbReference>
<dbReference type="AlphaFoldDB" id="A0A5J4U4A3"/>
<dbReference type="InterPro" id="IPR050603">
    <property type="entry name" value="MYST_HAT"/>
</dbReference>
<reference evidence="15 16" key="1">
    <citation type="submission" date="2019-03" db="EMBL/GenBank/DDBJ databases">
        <title>Single cell metagenomics reveals metabolic interactions within the superorganism composed of flagellate Streblomastix strix and complex community of Bacteroidetes bacteria on its surface.</title>
        <authorList>
            <person name="Treitli S.C."/>
            <person name="Kolisko M."/>
            <person name="Husnik F."/>
            <person name="Keeling P."/>
            <person name="Hampl V."/>
        </authorList>
    </citation>
    <scope>NUCLEOTIDE SEQUENCE [LARGE SCALE GENOMIC DNA]</scope>
    <source>
        <strain evidence="15">ST1C</strain>
    </source>
</reference>
<keyword evidence="6" id="KW-0863">Zinc-finger</keyword>
<keyword evidence="9" id="KW-0007">Acetylation</keyword>
<sequence length="577" mass="67405">QCYAIHLQPTGERRLVRIILSEQGKDELDCDKYIHYEDGDGREDQWVPQYELITNSNDVKAMKKILIEMGQKSIRRHPPSFLCERSDILSAEKEIEVKDIESIKFNKCIIRTYFKSLFPKPYTSYRMLYFCEKCLLYFIDGTVCEDHIDKNLCQLQKPPGKLIYKKGKLEIYEICGVVDHEYCKRLCYLMKLFIQTKFIVYHTEHFLFYVAFLVESQRKWSPMAYFARDRGVPQRDDSKSKSSSSSSYQSSSSLISDNTKDANHLPVASCIATLPPYQHQGLGELLISLAYELAWREGRQGSAEQPLSEMGHALFGNFWKRAVIEQILLHMYAVLEQKHRQDKQSNSSGQAFNEIRQAADNVVQAISGRGVKQSDSVTKKSVKPNNNDITQRINDVRLITTMFYSLPQQNGELMISPFDIAESARIDGNDVIYAFWMMDMLIDKEFHYDKRGDTIQINLTQDNEDSKWENQGMNLRKVERTNSDRYDIQITAEKIEKAASQLLEHTPHRINPELLQWKLKDMKQEIILVEQFEMLMREKMQKEKSMYKTQENKKNESKKKMDKDNENENSSDDNAEY</sequence>
<evidence type="ECO:0000256" key="13">
    <source>
        <dbReference type="SAM" id="MobiDB-lite"/>
    </source>
</evidence>
<dbReference type="GO" id="GO:0008270">
    <property type="term" value="F:zinc ion binding"/>
    <property type="evidence" value="ECO:0007669"/>
    <property type="project" value="UniProtKB-KW"/>
</dbReference>
<evidence type="ECO:0000256" key="9">
    <source>
        <dbReference type="ARBA" id="ARBA00022990"/>
    </source>
</evidence>
<dbReference type="PANTHER" id="PTHR10615:SF161">
    <property type="entry name" value="HISTONE ACETYLTRANSFERASE KAT7"/>
    <property type="match status" value="1"/>
</dbReference>
<keyword evidence="5" id="KW-0479">Metal-binding</keyword>
<accession>A0A5J4U4A3</accession>
<dbReference type="Pfam" id="PF01853">
    <property type="entry name" value="MOZ_SAS"/>
    <property type="match status" value="2"/>
</dbReference>
<name>A0A5J4U4A3_9EUKA</name>
<dbReference type="InterPro" id="IPR040706">
    <property type="entry name" value="Zf-MYST"/>
</dbReference>
<dbReference type="EMBL" id="SNRW01020734">
    <property type="protein sequence ID" value="KAA6365179.1"/>
    <property type="molecule type" value="Genomic_DNA"/>
</dbReference>
<dbReference type="GO" id="GO:0003682">
    <property type="term" value="F:chromatin binding"/>
    <property type="evidence" value="ECO:0007669"/>
    <property type="project" value="TreeGrafter"/>
</dbReference>
<dbReference type="GO" id="GO:0005634">
    <property type="term" value="C:nucleus"/>
    <property type="evidence" value="ECO:0007669"/>
    <property type="project" value="UniProtKB-SubCell"/>
</dbReference>
<organism evidence="15 16">
    <name type="scientific">Streblomastix strix</name>
    <dbReference type="NCBI Taxonomy" id="222440"/>
    <lineage>
        <taxon>Eukaryota</taxon>
        <taxon>Metamonada</taxon>
        <taxon>Preaxostyla</taxon>
        <taxon>Oxymonadida</taxon>
        <taxon>Streblomastigidae</taxon>
        <taxon>Streblomastix</taxon>
    </lineage>
</organism>
<dbReference type="InterPro" id="IPR016181">
    <property type="entry name" value="Acyl_CoA_acyltransferase"/>
</dbReference>
<evidence type="ECO:0000256" key="2">
    <source>
        <dbReference type="ARBA" id="ARBA00010107"/>
    </source>
</evidence>